<dbReference type="InterPro" id="IPR025533">
    <property type="entry name" value="DUF4419"/>
</dbReference>
<dbReference type="EMBL" id="KL142374">
    <property type="protein sequence ID" value="KDR78613.1"/>
    <property type="molecule type" value="Genomic_DNA"/>
</dbReference>
<name>A0A067TI04_GALM3</name>
<sequence>MPVTFTVAKHSANSVPGLYRPCQSADELLASTWGQKARTLRSAELLQSSLVDPNFSAISPKQNGFVDTIVAAYNGHQHLVLRPDDVWIAILGQFNFYVNAHAEELRQHFVAHEGKKKLVVSAAGTRYSVNFGDLARQMADLIHENVVDKDLKDWILPDFTTTSHSDIVVCAVMMMATLKAYFSYGFELSCGIPSVTLEGEKPDWEKLLARVDKLKSFGPEPTMWASLLRPILRRFVSAFDGEPDLDFWGKVCHFNSGGSGPTWLSGWITAFCVWTSEGKWQGPPLSESSKSWTPSGSFKLNLDDAAYAIIDSSEVPPGFCEVDVELNDNGQIFECMMVSGHLANQVDGEKRDTLKPLPTWFMFIKEECEDPDVVAMRKYMEEMPTRYPDLYKSMEQQGNLPNVG</sequence>
<proteinExistence type="predicted"/>
<organism evidence="1 2">
    <name type="scientific">Galerina marginata (strain CBS 339.88)</name>
    <dbReference type="NCBI Taxonomy" id="685588"/>
    <lineage>
        <taxon>Eukaryota</taxon>
        <taxon>Fungi</taxon>
        <taxon>Dikarya</taxon>
        <taxon>Basidiomycota</taxon>
        <taxon>Agaricomycotina</taxon>
        <taxon>Agaricomycetes</taxon>
        <taxon>Agaricomycetidae</taxon>
        <taxon>Agaricales</taxon>
        <taxon>Agaricineae</taxon>
        <taxon>Strophariaceae</taxon>
        <taxon>Galerina</taxon>
    </lineage>
</organism>
<protein>
    <submittedName>
        <fullName evidence="1">Uncharacterized protein</fullName>
    </submittedName>
</protein>
<dbReference type="Pfam" id="PF14388">
    <property type="entry name" value="DUF4419"/>
    <property type="match status" value="1"/>
</dbReference>
<dbReference type="PANTHER" id="PTHR31252:SF11">
    <property type="entry name" value="DUF4419 DOMAIN-CONTAINING PROTEIN"/>
    <property type="match status" value="1"/>
</dbReference>
<dbReference type="Gene3D" id="1.20.120.1060">
    <property type="match status" value="1"/>
</dbReference>
<evidence type="ECO:0000313" key="1">
    <source>
        <dbReference type="EMBL" id="KDR78613.1"/>
    </source>
</evidence>
<dbReference type="Proteomes" id="UP000027222">
    <property type="component" value="Unassembled WGS sequence"/>
</dbReference>
<dbReference type="PANTHER" id="PTHR31252">
    <property type="entry name" value="DUF4419 DOMAIN-CONTAINING PROTEIN"/>
    <property type="match status" value="1"/>
</dbReference>
<evidence type="ECO:0000313" key="2">
    <source>
        <dbReference type="Proteomes" id="UP000027222"/>
    </source>
</evidence>
<reference evidence="2" key="1">
    <citation type="journal article" date="2014" name="Proc. Natl. Acad. Sci. U.S.A.">
        <title>Extensive sampling of basidiomycete genomes demonstrates inadequacy of the white-rot/brown-rot paradigm for wood decay fungi.</title>
        <authorList>
            <person name="Riley R."/>
            <person name="Salamov A.A."/>
            <person name="Brown D.W."/>
            <person name="Nagy L.G."/>
            <person name="Floudas D."/>
            <person name="Held B.W."/>
            <person name="Levasseur A."/>
            <person name="Lombard V."/>
            <person name="Morin E."/>
            <person name="Otillar R."/>
            <person name="Lindquist E.A."/>
            <person name="Sun H."/>
            <person name="LaButti K.M."/>
            <person name="Schmutz J."/>
            <person name="Jabbour D."/>
            <person name="Luo H."/>
            <person name="Baker S.E."/>
            <person name="Pisabarro A.G."/>
            <person name="Walton J.D."/>
            <person name="Blanchette R.A."/>
            <person name="Henrissat B."/>
            <person name="Martin F."/>
            <person name="Cullen D."/>
            <person name="Hibbett D.S."/>
            <person name="Grigoriev I.V."/>
        </authorList>
    </citation>
    <scope>NUCLEOTIDE SEQUENCE [LARGE SCALE GENOMIC DNA]</scope>
    <source>
        <strain evidence="2">CBS 339.88</strain>
    </source>
</reference>
<gene>
    <name evidence="1" type="ORF">GALMADRAFT_63677</name>
</gene>
<dbReference type="OrthoDB" id="9978173at2759"/>
<dbReference type="AlphaFoldDB" id="A0A067TI04"/>
<dbReference type="STRING" id="685588.A0A067TI04"/>
<accession>A0A067TI04</accession>
<keyword evidence="2" id="KW-1185">Reference proteome</keyword>
<dbReference type="HOGENOM" id="CLU_037155_2_0_1"/>